<evidence type="ECO:0000259" key="5">
    <source>
        <dbReference type="Pfam" id="PF08501"/>
    </source>
</evidence>
<dbReference type="InterPro" id="IPR046346">
    <property type="entry name" value="Aminoacid_DH-like_N_sf"/>
</dbReference>
<comment type="caution">
    <text evidence="7">The sequence shown here is derived from an EMBL/GenBank/DDBJ whole genome shotgun (WGS) entry which is preliminary data.</text>
</comment>
<feature type="binding site" evidence="4">
    <location>
        <position position="109"/>
    </location>
    <ligand>
        <name>shikimate</name>
        <dbReference type="ChEBI" id="CHEBI:36208"/>
    </ligand>
</feature>
<feature type="binding site" evidence="4">
    <location>
        <position position="240"/>
    </location>
    <ligand>
        <name>NADP(+)</name>
        <dbReference type="ChEBI" id="CHEBI:58349"/>
    </ligand>
</feature>
<dbReference type="Pfam" id="PF18317">
    <property type="entry name" value="SDH_C"/>
    <property type="match status" value="1"/>
</dbReference>
<reference evidence="7 8" key="1">
    <citation type="journal article" date="2019" name="Environ. Microbiol.">
        <title>Species interactions and distinct microbial communities in high Arctic permafrost affected cryosols are associated with the CH4 and CO2 gas fluxes.</title>
        <authorList>
            <person name="Altshuler I."/>
            <person name="Hamel J."/>
            <person name="Turney S."/>
            <person name="Magnuson E."/>
            <person name="Levesque R."/>
            <person name="Greer C."/>
            <person name="Whyte L.G."/>
        </authorList>
    </citation>
    <scope>NUCLEOTIDE SEQUENCE [LARGE SCALE GENOMIC DNA]</scope>
    <source>
        <strain evidence="7 8">S9.3B</strain>
    </source>
</reference>
<evidence type="ECO:0000313" key="7">
    <source>
        <dbReference type="EMBL" id="TPG53691.1"/>
    </source>
</evidence>
<dbReference type="Pfam" id="PF08501">
    <property type="entry name" value="Shikimate_dh_N"/>
    <property type="match status" value="1"/>
</dbReference>
<dbReference type="GO" id="GO:0005829">
    <property type="term" value="C:cytosol"/>
    <property type="evidence" value="ECO:0007669"/>
    <property type="project" value="TreeGrafter"/>
</dbReference>
<dbReference type="GO" id="GO:0019632">
    <property type="term" value="P:shikimate metabolic process"/>
    <property type="evidence" value="ECO:0007669"/>
    <property type="project" value="TreeGrafter"/>
</dbReference>
<evidence type="ECO:0000256" key="4">
    <source>
        <dbReference type="HAMAP-Rule" id="MF_00222"/>
    </source>
</evidence>
<feature type="binding site" evidence="4">
    <location>
        <position position="124"/>
    </location>
    <ligand>
        <name>shikimate</name>
        <dbReference type="ChEBI" id="CHEBI:36208"/>
    </ligand>
</feature>
<gene>
    <name evidence="4" type="primary">aroE</name>
    <name evidence="7" type="ORF">EAH89_15945</name>
</gene>
<comment type="function">
    <text evidence="4">Involved in the biosynthesis of the chorismate, which leads to the biosynthesis of aromatic amino acids. Catalyzes the reversible NADPH linked reduction of 3-dehydroshikimate (DHSA) to yield shikimate (SA).</text>
</comment>
<dbReference type="Gene3D" id="3.40.50.720">
    <property type="entry name" value="NAD(P)-binding Rossmann-like Domain"/>
    <property type="match status" value="1"/>
</dbReference>
<keyword evidence="4" id="KW-0028">Amino-acid biosynthesis</keyword>
<feature type="binding site" evidence="4">
    <location>
        <position position="100"/>
    </location>
    <ligand>
        <name>NADP(+)</name>
        <dbReference type="ChEBI" id="CHEBI:58349"/>
    </ligand>
</feature>
<feature type="binding site" evidence="4">
    <location>
        <begin position="148"/>
        <end position="152"/>
    </location>
    <ligand>
        <name>NADP(+)</name>
        <dbReference type="ChEBI" id="CHEBI:58349"/>
    </ligand>
</feature>
<dbReference type="PANTHER" id="PTHR21089">
    <property type="entry name" value="SHIKIMATE DEHYDROGENASE"/>
    <property type="match status" value="1"/>
</dbReference>
<feature type="binding site" evidence="4">
    <location>
        <position position="84"/>
    </location>
    <ligand>
        <name>shikimate</name>
        <dbReference type="ChEBI" id="CHEBI:36208"/>
    </ligand>
</feature>
<feature type="domain" description="SDH C-terminal" evidence="6">
    <location>
        <begin position="265"/>
        <end position="290"/>
    </location>
</feature>
<dbReference type="EMBL" id="RCZP01000015">
    <property type="protein sequence ID" value="TPG53691.1"/>
    <property type="molecule type" value="Genomic_DNA"/>
</dbReference>
<dbReference type="NCBIfam" id="NF009201">
    <property type="entry name" value="PRK12549.1"/>
    <property type="match status" value="1"/>
</dbReference>
<comment type="catalytic activity">
    <reaction evidence="4">
        <text>shikimate + NADP(+) = 3-dehydroshikimate + NADPH + H(+)</text>
        <dbReference type="Rhea" id="RHEA:17737"/>
        <dbReference type="ChEBI" id="CHEBI:15378"/>
        <dbReference type="ChEBI" id="CHEBI:16630"/>
        <dbReference type="ChEBI" id="CHEBI:36208"/>
        <dbReference type="ChEBI" id="CHEBI:57783"/>
        <dbReference type="ChEBI" id="CHEBI:58349"/>
        <dbReference type="EC" id="1.1.1.25"/>
    </reaction>
</comment>
<keyword evidence="2 4" id="KW-0560">Oxidoreductase</keyword>
<dbReference type="Proteomes" id="UP000317078">
    <property type="component" value="Unassembled WGS sequence"/>
</dbReference>
<keyword evidence="8" id="KW-1185">Reference proteome</keyword>
<comment type="pathway">
    <text evidence="1 4">Metabolic intermediate biosynthesis; chorismate biosynthesis; chorismate from D-erythrose 4-phosphate and phosphoenolpyruvate: step 4/7.</text>
</comment>
<dbReference type="NCBIfam" id="NF001319">
    <property type="entry name" value="PRK00258.3-3"/>
    <property type="match status" value="1"/>
</dbReference>
<dbReference type="PANTHER" id="PTHR21089:SF1">
    <property type="entry name" value="BIFUNCTIONAL 3-DEHYDROQUINATE DEHYDRATASE_SHIKIMATE DEHYDROGENASE, CHLOROPLASTIC"/>
    <property type="match status" value="1"/>
</dbReference>
<name>A0A502FW60_9PROT</name>
<protein>
    <recommendedName>
        <fullName evidence="4">Shikimate dehydrogenase (NADP(+))</fullName>
        <shortName evidence="4">SDH</shortName>
        <ecNumber evidence="4">1.1.1.25</ecNumber>
    </recommendedName>
</protein>
<organism evidence="7 8">
    <name type="scientific">Muricoccus nepalensis</name>
    <dbReference type="NCBI Taxonomy" id="1854500"/>
    <lineage>
        <taxon>Bacteria</taxon>
        <taxon>Pseudomonadati</taxon>
        <taxon>Pseudomonadota</taxon>
        <taxon>Alphaproteobacteria</taxon>
        <taxon>Acetobacterales</taxon>
        <taxon>Roseomonadaceae</taxon>
        <taxon>Muricoccus</taxon>
    </lineage>
</organism>
<dbReference type="AlphaFoldDB" id="A0A502FW60"/>
<dbReference type="SUPFAM" id="SSF51735">
    <property type="entry name" value="NAD(P)-binding Rossmann-fold domains"/>
    <property type="match status" value="1"/>
</dbReference>
<accession>A0A502FW60</accession>
<sequence>MADPTPRHPAAAPYTEGNSALLGLIGAGIGLSRTPAMHEAEAQALGLRCVYRLIDLTRLGLGPEALPELLASAERMGFTGLNITFPCKQAVIPLLDELSEEAKALGAVNTVVLRDGRRVGHNTDCPGFAEGFRRQLPGAALGQVVQLGAGGAGAAVAHAMLAMGTGSLSLFDQDPARAADLAAALCARFGAGRAAAGADLAAAMARADGLVHATPTGTAAHPGLPLPAALLHPRLWVSEIVYFPLETPLLREARALGCRTAHGGGMAVFQAVHAFRLFTGLEPDAARMEAHFAALGESSAG</sequence>
<dbReference type="Gene3D" id="3.40.50.10860">
    <property type="entry name" value="Leucine Dehydrogenase, chain A, domain 1"/>
    <property type="match status" value="1"/>
</dbReference>
<dbReference type="GO" id="GO:0009423">
    <property type="term" value="P:chorismate biosynthetic process"/>
    <property type="evidence" value="ECO:0007669"/>
    <property type="project" value="UniProtKB-UniRule"/>
</dbReference>
<evidence type="ECO:0000259" key="6">
    <source>
        <dbReference type="Pfam" id="PF18317"/>
    </source>
</evidence>
<feature type="binding site" evidence="4">
    <location>
        <position position="270"/>
    </location>
    <ligand>
        <name>shikimate</name>
        <dbReference type="ChEBI" id="CHEBI:36208"/>
    </ligand>
</feature>
<feature type="active site" description="Proton acceptor" evidence="4">
    <location>
        <position position="88"/>
    </location>
</feature>
<dbReference type="InterPro" id="IPR036291">
    <property type="entry name" value="NAD(P)-bd_dom_sf"/>
</dbReference>
<comment type="similarity">
    <text evidence="4">Belongs to the shikimate dehydrogenase family.</text>
</comment>
<evidence type="ECO:0000256" key="2">
    <source>
        <dbReference type="ARBA" id="ARBA00023002"/>
    </source>
</evidence>
<comment type="subunit">
    <text evidence="4">Homodimer.</text>
</comment>
<feature type="binding site" evidence="4">
    <location>
        <begin position="32"/>
        <end position="34"/>
    </location>
    <ligand>
        <name>shikimate</name>
        <dbReference type="ChEBI" id="CHEBI:36208"/>
    </ligand>
</feature>
<dbReference type="GO" id="GO:0008652">
    <property type="term" value="P:amino acid biosynthetic process"/>
    <property type="evidence" value="ECO:0007669"/>
    <property type="project" value="UniProtKB-KW"/>
</dbReference>
<dbReference type="CDD" id="cd01065">
    <property type="entry name" value="NAD_bind_Shikimate_DH"/>
    <property type="match status" value="1"/>
</dbReference>
<evidence type="ECO:0000256" key="3">
    <source>
        <dbReference type="ARBA" id="ARBA00023141"/>
    </source>
</evidence>
<evidence type="ECO:0000256" key="1">
    <source>
        <dbReference type="ARBA" id="ARBA00004871"/>
    </source>
</evidence>
<evidence type="ECO:0000313" key="8">
    <source>
        <dbReference type="Proteomes" id="UP000317078"/>
    </source>
</evidence>
<dbReference type="GO" id="GO:0009073">
    <property type="term" value="P:aromatic amino acid family biosynthetic process"/>
    <property type="evidence" value="ECO:0007669"/>
    <property type="project" value="UniProtKB-KW"/>
</dbReference>
<dbReference type="InterPro" id="IPR013708">
    <property type="entry name" value="Shikimate_DH-bd_N"/>
</dbReference>
<dbReference type="GO" id="GO:0004764">
    <property type="term" value="F:shikimate 3-dehydrogenase (NADP+) activity"/>
    <property type="evidence" value="ECO:0007669"/>
    <property type="project" value="UniProtKB-UniRule"/>
</dbReference>
<dbReference type="HAMAP" id="MF_00222">
    <property type="entry name" value="Shikimate_DH_AroE"/>
    <property type="match status" value="1"/>
</dbReference>
<dbReference type="GO" id="GO:0050661">
    <property type="term" value="F:NADP binding"/>
    <property type="evidence" value="ECO:0007669"/>
    <property type="project" value="TreeGrafter"/>
</dbReference>
<comment type="caution">
    <text evidence="4">Lacks conserved residue(s) required for the propagation of feature annotation.</text>
</comment>
<feature type="domain" description="Shikimate dehydrogenase substrate binding N-terminal" evidence="5">
    <location>
        <begin position="24"/>
        <end position="111"/>
    </location>
</feature>
<proteinExistence type="inferred from homology"/>
<keyword evidence="3 4" id="KW-0057">Aromatic amino acid biosynthesis</keyword>
<keyword evidence="4" id="KW-0521">NADP</keyword>
<dbReference type="OrthoDB" id="9792692at2"/>
<dbReference type="EC" id="1.1.1.25" evidence="4"/>
<dbReference type="SUPFAM" id="SSF53223">
    <property type="entry name" value="Aminoacid dehydrogenase-like, N-terminal domain"/>
    <property type="match status" value="1"/>
</dbReference>
<dbReference type="UniPathway" id="UPA00053">
    <property type="reaction ID" value="UER00087"/>
</dbReference>
<feature type="binding site" evidence="4">
    <location>
        <position position="263"/>
    </location>
    <ligand>
        <name>NADP(+)</name>
        <dbReference type="ChEBI" id="CHEBI:58349"/>
    </ligand>
</feature>
<dbReference type="InterPro" id="IPR022893">
    <property type="entry name" value="Shikimate_DH_fam"/>
</dbReference>
<feature type="binding site" evidence="4">
    <location>
        <position position="242"/>
    </location>
    <ligand>
        <name>shikimate</name>
        <dbReference type="ChEBI" id="CHEBI:36208"/>
    </ligand>
</feature>
<dbReference type="RefSeq" id="WP_140884697.1">
    <property type="nucleotide sequence ID" value="NZ_RCZP01000015.1"/>
</dbReference>
<dbReference type="InterPro" id="IPR041121">
    <property type="entry name" value="SDH_C"/>
</dbReference>